<name>A0A9N8WP43_9GLOM</name>
<reference evidence="5" key="1">
    <citation type="submission" date="2021-06" db="EMBL/GenBank/DDBJ databases">
        <authorList>
            <person name="Kallberg Y."/>
            <person name="Tangrot J."/>
            <person name="Rosling A."/>
        </authorList>
    </citation>
    <scope>NUCLEOTIDE SEQUENCE</scope>
    <source>
        <strain evidence="5">FL966</strain>
    </source>
</reference>
<evidence type="ECO:0000256" key="4">
    <source>
        <dbReference type="ARBA" id="ARBA00023157"/>
    </source>
</evidence>
<evidence type="ECO:0000256" key="2">
    <source>
        <dbReference type="ARBA" id="ARBA00006425"/>
    </source>
</evidence>
<gene>
    <name evidence="5" type="ORF">CPELLU_LOCUS1985</name>
</gene>
<comment type="subcellular location">
    <subcellularLocation>
        <location evidence="1">Mitochondrion</location>
    </subcellularLocation>
</comment>
<accession>A0A9N8WP43</accession>
<dbReference type="EMBL" id="CAJVQA010000798">
    <property type="protein sequence ID" value="CAG8491103.1"/>
    <property type="molecule type" value="Genomic_DNA"/>
</dbReference>
<comment type="similarity">
    <text evidence="2">Belongs to the cytochrome c oxidase subunit 6B family.</text>
</comment>
<dbReference type="Gene3D" id="1.10.10.140">
    <property type="entry name" value="Cytochrome c oxidase, subunit VIb"/>
    <property type="match status" value="1"/>
</dbReference>
<protein>
    <submittedName>
        <fullName evidence="5">1418_t:CDS:1</fullName>
    </submittedName>
</protein>
<dbReference type="Proteomes" id="UP000789759">
    <property type="component" value="Unassembled WGS sequence"/>
</dbReference>
<dbReference type="InterPro" id="IPR036549">
    <property type="entry name" value="CX6/COA6-like_sf"/>
</dbReference>
<dbReference type="InterPro" id="IPR048281">
    <property type="entry name" value="COA6_fun"/>
</dbReference>
<keyword evidence="3" id="KW-0496">Mitochondrion</keyword>
<dbReference type="SUPFAM" id="SSF47694">
    <property type="entry name" value="Cytochrome c oxidase subunit h"/>
    <property type="match status" value="1"/>
</dbReference>
<evidence type="ECO:0000313" key="5">
    <source>
        <dbReference type="EMBL" id="CAG8491103.1"/>
    </source>
</evidence>
<organism evidence="5 6">
    <name type="scientific">Cetraspora pellucida</name>
    <dbReference type="NCBI Taxonomy" id="1433469"/>
    <lineage>
        <taxon>Eukaryota</taxon>
        <taxon>Fungi</taxon>
        <taxon>Fungi incertae sedis</taxon>
        <taxon>Mucoromycota</taxon>
        <taxon>Glomeromycotina</taxon>
        <taxon>Glomeromycetes</taxon>
        <taxon>Diversisporales</taxon>
        <taxon>Gigasporaceae</taxon>
        <taxon>Cetraspora</taxon>
    </lineage>
</organism>
<comment type="caution">
    <text evidence="5">The sequence shown here is derived from an EMBL/GenBank/DDBJ whole genome shotgun (WGS) entry which is preliminary data.</text>
</comment>
<dbReference type="PANTHER" id="PTHR47677">
    <property type="entry name" value="CYTOCHROME C OXIDASE ASSEMBLY FACTOR 6"/>
    <property type="match status" value="1"/>
</dbReference>
<dbReference type="PANTHER" id="PTHR47677:SF1">
    <property type="entry name" value="CYTOCHROME C OXIDASE ASSEMBLY FACTOR 6"/>
    <property type="match status" value="1"/>
</dbReference>
<sequence length="105" mass="12221">MTKSEASTGKPPLRTQRETCWKLRDEYFSCLEAVSIFDPTKVDTDESIQKLVKKSDCWKKKSSYEDACMTSWVDYFNKRRALEIRQRQILAETKKQSADGESEGK</sequence>
<dbReference type="Pfam" id="PF02297">
    <property type="entry name" value="COX6B"/>
    <property type="match status" value="1"/>
</dbReference>
<proteinExistence type="inferred from homology"/>
<dbReference type="OrthoDB" id="5545577at2759"/>
<dbReference type="AlphaFoldDB" id="A0A9N8WP43"/>
<dbReference type="InterPro" id="IPR048280">
    <property type="entry name" value="COX6B-like"/>
</dbReference>
<evidence type="ECO:0000256" key="1">
    <source>
        <dbReference type="ARBA" id="ARBA00004173"/>
    </source>
</evidence>
<keyword evidence="6" id="KW-1185">Reference proteome</keyword>
<keyword evidence="4" id="KW-1015">Disulfide bond</keyword>
<evidence type="ECO:0000313" key="6">
    <source>
        <dbReference type="Proteomes" id="UP000789759"/>
    </source>
</evidence>
<evidence type="ECO:0000256" key="3">
    <source>
        <dbReference type="ARBA" id="ARBA00023128"/>
    </source>
</evidence>
<dbReference type="GO" id="GO:0005739">
    <property type="term" value="C:mitochondrion"/>
    <property type="evidence" value="ECO:0007669"/>
    <property type="project" value="UniProtKB-SubCell"/>
</dbReference>